<comment type="caution">
    <text evidence="5">The sequence shown here is derived from an EMBL/GenBank/DDBJ whole genome shotgun (WGS) entry which is preliminary data.</text>
</comment>
<organism evidence="5 6">
    <name type="scientific">Mycobacterium yunnanensis</name>
    <dbReference type="NCBI Taxonomy" id="368477"/>
    <lineage>
        <taxon>Bacteria</taxon>
        <taxon>Bacillati</taxon>
        <taxon>Actinomycetota</taxon>
        <taxon>Actinomycetes</taxon>
        <taxon>Mycobacteriales</taxon>
        <taxon>Mycobacteriaceae</taxon>
        <taxon>Mycobacterium</taxon>
    </lineage>
</organism>
<keyword evidence="4" id="KW-1133">Transmembrane helix</keyword>
<sequence>MDGVDDETTADASTEAPDPQADADESTDVQSEGTVPQRRGKRLVMPIVLAALLIGSAGLTAWVYVNQFRPDRETNASVANDVIKAASDGSIAMLSYAPESMDKDFTTAKSHLTGGFLDYYSQFTHDIVTPAVRQKAVKTSATVVQSAVSELKPGSAVVLVFLNQTTTSKENPAGSFTASSVKVGLTDVGGNWLISSFDPV</sequence>
<evidence type="ECO:0000256" key="4">
    <source>
        <dbReference type="SAM" id="Phobius"/>
    </source>
</evidence>
<feature type="transmembrane region" description="Helical" evidence="4">
    <location>
        <begin position="43"/>
        <end position="65"/>
    </location>
</feature>
<keyword evidence="4" id="KW-0812">Transmembrane</keyword>
<dbReference type="Proteomes" id="UP001141629">
    <property type="component" value="Unassembled WGS sequence"/>
</dbReference>
<gene>
    <name evidence="5" type="ORF">H7K45_21380</name>
</gene>
<dbReference type="PANTHER" id="PTHR37042:SF4">
    <property type="entry name" value="OUTER MEMBRANE PROTEIN RV1973"/>
    <property type="match status" value="1"/>
</dbReference>
<evidence type="ECO:0000256" key="1">
    <source>
        <dbReference type="ARBA" id="ARBA00004370"/>
    </source>
</evidence>
<protein>
    <submittedName>
        <fullName evidence="5">Twin-arginine translocation pathway signal</fullName>
    </submittedName>
</protein>
<keyword evidence="2 4" id="KW-0472">Membrane</keyword>
<evidence type="ECO:0000313" key="5">
    <source>
        <dbReference type="EMBL" id="MCV7423110.1"/>
    </source>
</evidence>
<dbReference type="EMBL" id="JACKVK010000011">
    <property type="protein sequence ID" value="MCV7423110.1"/>
    <property type="molecule type" value="Genomic_DNA"/>
</dbReference>
<proteinExistence type="predicted"/>
<dbReference type="GO" id="GO:0016020">
    <property type="term" value="C:membrane"/>
    <property type="evidence" value="ECO:0007669"/>
    <property type="project" value="UniProtKB-SubCell"/>
</dbReference>
<name>A0A9X3BV89_9MYCO</name>
<reference evidence="5" key="1">
    <citation type="submission" date="2020-07" db="EMBL/GenBank/DDBJ databases">
        <authorList>
            <person name="Pettersson B.M.F."/>
            <person name="Behra P.R.K."/>
            <person name="Ramesh M."/>
            <person name="Das S."/>
            <person name="Dasgupta S."/>
            <person name="Kirsebom L.A."/>
        </authorList>
    </citation>
    <scope>NUCLEOTIDE SEQUENCE</scope>
    <source>
        <strain evidence="5">DSM 44838</strain>
    </source>
</reference>
<dbReference type="RefSeq" id="WP_263997988.1">
    <property type="nucleotide sequence ID" value="NZ_JACKVK010000011.1"/>
</dbReference>
<evidence type="ECO:0000313" key="6">
    <source>
        <dbReference type="Proteomes" id="UP001141629"/>
    </source>
</evidence>
<comment type="subcellular location">
    <subcellularLocation>
        <location evidence="1">Membrane</location>
    </subcellularLocation>
</comment>
<evidence type="ECO:0000256" key="2">
    <source>
        <dbReference type="ARBA" id="ARBA00023136"/>
    </source>
</evidence>
<evidence type="ECO:0000256" key="3">
    <source>
        <dbReference type="SAM" id="MobiDB-lite"/>
    </source>
</evidence>
<keyword evidence="6" id="KW-1185">Reference proteome</keyword>
<dbReference type="PANTHER" id="PTHR37042">
    <property type="entry name" value="OUTER MEMBRANE PROTEIN RV1973"/>
    <property type="match status" value="1"/>
</dbReference>
<dbReference type="AlphaFoldDB" id="A0A9X3BV89"/>
<accession>A0A9X3BV89</accession>
<reference evidence="5" key="2">
    <citation type="journal article" date="2022" name="BMC Genomics">
        <title>Comparative genome analysis of mycobacteria focusing on tRNA and non-coding RNA.</title>
        <authorList>
            <person name="Behra P.R.K."/>
            <person name="Pettersson B.M.F."/>
            <person name="Ramesh M."/>
            <person name="Das S."/>
            <person name="Dasgupta S."/>
            <person name="Kirsebom L.A."/>
        </authorList>
    </citation>
    <scope>NUCLEOTIDE SEQUENCE</scope>
    <source>
        <strain evidence="5">DSM 44838</strain>
    </source>
</reference>
<feature type="region of interest" description="Disordered" evidence="3">
    <location>
        <begin position="1"/>
        <end position="37"/>
    </location>
</feature>